<dbReference type="InterPro" id="IPR019775">
    <property type="entry name" value="WD40_repeat_CS"/>
</dbReference>
<dbReference type="PROSITE" id="PS00678">
    <property type="entry name" value="WD_REPEATS_1"/>
    <property type="match status" value="1"/>
</dbReference>
<feature type="repeat" description="WD" evidence="11">
    <location>
        <begin position="47"/>
        <end position="88"/>
    </location>
</feature>
<dbReference type="GO" id="GO:0005198">
    <property type="term" value="F:structural molecule activity"/>
    <property type="evidence" value="ECO:0007669"/>
    <property type="project" value="InterPro"/>
</dbReference>
<dbReference type="Gene3D" id="1.25.40.470">
    <property type="match status" value="1"/>
</dbReference>
<dbReference type="InterPro" id="IPR016391">
    <property type="entry name" value="Coatomer_asu"/>
</dbReference>
<dbReference type="Pfam" id="PF06957">
    <property type="entry name" value="COPI_C"/>
    <property type="match status" value="1"/>
</dbReference>
<keyword evidence="9 10" id="KW-0472">Membrane</keyword>
<dbReference type="GO" id="GO:0006890">
    <property type="term" value="P:retrograde vesicle-mediated transport, Golgi to endoplasmic reticulum"/>
    <property type="evidence" value="ECO:0007669"/>
    <property type="project" value="TreeGrafter"/>
</dbReference>
<evidence type="ECO:0000259" key="13">
    <source>
        <dbReference type="Pfam" id="PF04053"/>
    </source>
</evidence>
<comment type="subcellular location">
    <subcellularLocation>
        <location evidence="10">Cytoplasm</location>
    </subcellularLocation>
    <subcellularLocation>
        <location evidence="1 10">Golgi apparatus membrane</location>
        <topology evidence="1 10">Peripheral membrane protein</topology>
        <orientation evidence="1">Cytoplasmic side</orientation>
    </subcellularLocation>
</comment>
<keyword evidence="6 10" id="KW-0931">ER-Golgi transport</keyword>
<accession>A0A0M0JIC5</accession>
<proteinExistence type="predicted"/>
<dbReference type="PROSITE" id="PS50294">
    <property type="entry name" value="WD_REPEATS_REGION"/>
    <property type="match status" value="5"/>
</dbReference>
<dbReference type="SUPFAM" id="SSF50978">
    <property type="entry name" value="WD40 repeat-like"/>
    <property type="match status" value="1"/>
</dbReference>
<dbReference type="CDD" id="cd00200">
    <property type="entry name" value="WD40"/>
    <property type="match status" value="1"/>
</dbReference>
<feature type="region of interest" description="Disordered" evidence="12">
    <location>
        <begin position="883"/>
        <end position="915"/>
    </location>
</feature>
<dbReference type="GO" id="GO:0030126">
    <property type="term" value="C:COPI vesicle coat"/>
    <property type="evidence" value="ECO:0007669"/>
    <property type="project" value="UniProtKB-UniRule"/>
</dbReference>
<dbReference type="AlphaFoldDB" id="A0A0M0JIC5"/>
<evidence type="ECO:0000256" key="8">
    <source>
        <dbReference type="ARBA" id="ARBA00023034"/>
    </source>
</evidence>
<gene>
    <name evidence="16" type="ORF">Ctob_001759</name>
</gene>
<evidence type="ECO:0000259" key="15">
    <source>
        <dbReference type="Pfam" id="PF23953"/>
    </source>
</evidence>
<dbReference type="GO" id="GO:0000139">
    <property type="term" value="C:Golgi membrane"/>
    <property type="evidence" value="ECO:0007669"/>
    <property type="project" value="UniProtKB-SubCell"/>
</dbReference>
<dbReference type="InterPro" id="IPR020472">
    <property type="entry name" value="WD40_PAC1"/>
</dbReference>
<dbReference type="PROSITE" id="PS50082">
    <property type="entry name" value="WD_REPEATS_2"/>
    <property type="match status" value="6"/>
</dbReference>
<feature type="repeat" description="WD" evidence="11">
    <location>
        <begin position="5"/>
        <end position="46"/>
    </location>
</feature>
<dbReference type="Pfam" id="PF04053">
    <property type="entry name" value="B-prop_COPA_B_2nd"/>
    <property type="match status" value="1"/>
</dbReference>
<dbReference type="PIRSF" id="PIRSF003354">
    <property type="entry name" value="Coatomer_alpha_subunit"/>
    <property type="match status" value="1"/>
</dbReference>
<evidence type="ECO:0000313" key="17">
    <source>
        <dbReference type="Proteomes" id="UP000037460"/>
    </source>
</evidence>
<feature type="repeat" description="WD" evidence="11">
    <location>
        <begin position="227"/>
        <end position="268"/>
    </location>
</feature>
<evidence type="ECO:0000313" key="16">
    <source>
        <dbReference type="EMBL" id="KOO26077.1"/>
    </source>
</evidence>
<sequence length="1257" mass="137094">MLTKFETKSNRVKGLAFHPNRPWVLASLHNGVVQLWDYRMGTLLERFDEHDGPVRGVCFHPSQPLFVTGGDDYKIKVWNYKLRRCLFSLLGHLDYIRTVQFHPEHPWIVSASDDQTIRIWNWQTRACASVLTGHNHYVMCAQFHPKDDLVLSASLDQTVRVWDISGLRKKLLPNTVTAEERTAAAAPADSGGPSTPGSLSSKLGKAMPNVKVEDLFGGNDATVKYVLEGHDRGVNWANFHHSLPLIVSGADDRQVKLWRMNETKAWEVDTLRGHINNVSCALFHPKQELIVSNSEDKSIRVWDMSKRQGVQTFRREHDRFWILAAHPDSNLLAAGHDGGMIVFKLERERPAFTHLGAGVLFLKDRYVRMYEYGSSKETLLMCIRRPATSGSAVARSVHYNEPEAMLLVSLDAEGGSYELYHVTKDAAGGGEVAGDCKRGLGTSAVFVARQRFAVLDKNRQILIKNFQNEVTKKCPPPHASCDMLFAAGTGSLLCRSEERISLFDIQQRKAVGEVSGPAVKYVVWSADGSHVALLAKNHLTICNRKLEQLCSIHDMVRIKSGAWDGNDIFYFTTLNHLKYLLPNGDSGIIRTLEVPLYLSSASAGTLHCLDREGKVKKLVIDSTECHFKLCLHKKEFDKVVRIIKQAKLGGHAIIAYLQKKGYPQVALHFVQDEQTRFNLAVECGNIDVALAAAGALDTKDNWQRLGAEALKQGNHQIVEMAYQRTKDMERLSFLYLITGNIDKLRKMLKIAEMQSNTMSRFHNALYLGDVEQRVALLQEVGHLPLAYLTASTHGLTELAAGLAAKLEAAGLPLPEPLVAEASLLYPPLPILRESNWPLLTVSKDAISTIGKEGGESGGVGGGLLADTIDVDGGAGWGDDLDLDLDGKPAATGDDPFGGADTDASPGEAGGGGWGDDLELDLGDVPDVPTAGGGAAAATSGGMGGGKYYVAPTAGLPAVAKWSRDSTLAADHVAAGSFESAMQLMRRQLGIVDFKPLKPYFLALASSSHGVAPGVPSAPSLLAPLLRGGGGPRLCTTLPGLVEKVKAAYAHVTAGKFQEALDAFLVILYSATLTVAESRQQVGELKELLSICTEYLTALRLELAKGNVTDNKRKMELAAYFTHCNLSPAHTLLSLRSAMTMAYKLKLMKSAGAFARRLLELNPKPDIATTARKIVQVAETTPTDEFPYAYDERNPFVICAADLVPIYRGSPLVRCTLCKANYTPKYKGSKCQNCLIGEVGGDAQGLDESACLSRVNLD</sequence>
<dbReference type="PRINTS" id="PR00320">
    <property type="entry name" value="GPROTEINBRPT"/>
</dbReference>
<dbReference type="OrthoDB" id="10261470at2759"/>
<dbReference type="FunFam" id="1.25.40.470:FF:000002">
    <property type="entry name" value="Coatomer subunit alpha"/>
    <property type="match status" value="1"/>
</dbReference>
<evidence type="ECO:0000256" key="3">
    <source>
        <dbReference type="ARBA" id="ARBA00022490"/>
    </source>
</evidence>
<keyword evidence="7 10" id="KW-0653">Protein transport</keyword>
<dbReference type="InterPro" id="IPR036322">
    <property type="entry name" value="WD40_repeat_dom_sf"/>
</dbReference>
<feature type="repeat" description="WD" evidence="11">
    <location>
        <begin position="89"/>
        <end position="130"/>
    </location>
</feature>
<feature type="region of interest" description="Disordered" evidence="12">
    <location>
        <begin position="182"/>
        <end position="203"/>
    </location>
</feature>
<evidence type="ECO:0000256" key="7">
    <source>
        <dbReference type="ARBA" id="ARBA00022927"/>
    </source>
</evidence>
<dbReference type="InterPro" id="IPR006692">
    <property type="entry name" value="Beta-prop_COPA/B_2nd"/>
</dbReference>
<dbReference type="InterPro" id="IPR001680">
    <property type="entry name" value="WD40_rpt"/>
</dbReference>
<feature type="repeat" description="WD" evidence="11">
    <location>
        <begin position="131"/>
        <end position="165"/>
    </location>
</feature>
<evidence type="ECO:0000256" key="4">
    <source>
        <dbReference type="ARBA" id="ARBA00022574"/>
    </source>
</evidence>
<evidence type="ECO:0000256" key="10">
    <source>
        <dbReference type="PIRNR" id="PIRNR003354"/>
    </source>
</evidence>
<keyword evidence="8 10" id="KW-0333">Golgi apparatus</keyword>
<feature type="domain" description="COPA/B TPR" evidence="15">
    <location>
        <begin position="634"/>
        <end position="794"/>
    </location>
</feature>
<dbReference type="InterPro" id="IPR015943">
    <property type="entry name" value="WD40/YVTN_repeat-like_dom_sf"/>
</dbReference>
<keyword evidence="17" id="KW-1185">Reference proteome</keyword>
<evidence type="ECO:0000256" key="1">
    <source>
        <dbReference type="ARBA" id="ARBA00004255"/>
    </source>
</evidence>
<dbReference type="InterPro" id="IPR050844">
    <property type="entry name" value="Coatomer_complex_subunit"/>
</dbReference>
<dbReference type="Pfam" id="PF23953">
    <property type="entry name" value="TPR_COPA_B"/>
    <property type="match status" value="1"/>
</dbReference>
<evidence type="ECO:0000256" key="9">
    <source>
        <dbReference type="ARBA" id="ARBA00023136"/>
    </source>
</evidence>
<feature type="compositionally biased region" description="Low complexity" evidence="12">
    <location>
        <begin position="183"/>
        <end position="203"/>
    </location>
</feature>
<keyword evidence="5" id="KW-0677">Repeat</keyword>
<comment type="function">
    <text evidence="10">The coatomer is a cytosolic protein complex that binds to dilysine motifs and reversibly associates with Golgi non-clathrin-coated vesicles, which further mediate biosynthetic protein transport from the ER, via the Golgi up to the trans Golgi network.</text>
</comment>
<dbReference type="GO" id="GO:0006888">
    <property type="term" value="P:endoplasmic reticulum to Golgi vesicle-mediated transport"/>
    <property type="evidence" value="ECO:0007669"/>
    <property type="project" value="InterPro"/>
</dbReference>
<evidence type="ECO:0000256" key="2">
    <source>
        <dbReference type="ARBA" id="ARBA00022448"/>
    </source>
</evidence>
<feature type="repeat" description="WD" evidence="11">
    <location>
        <begin position="271"/>
        <end position="312"/>
    </location>
</feature>
<dbReference type="EMBL" id="JWZX01002894">
    <property type="protein sequence ID" value="KOO26077.1"/>
    <property type="molecule type" value="Genomic_DNA"/>
</dbReference>
<evidence type="ECO:0000259" key="14">
    <source>
        <dbReference type="Pfam" id="PF06957"/>
    </source>
</evidence>
<evidence type="ECO:0000256" key="5">
    <source>
        <dbReference type="ARBA" id="ARBA00022737"/>
    </source>
</evidence>
<keyword evidence="4 11" id="KW-0853">WD repeat</keyword>
<dbReference type="SMART" id="SM00320">
    <property type="entry name" value="WD40"/>
    <property type="match status" value="7"/>
</dbReference>
<dbReference type="Pfam" id="PF00400">
    <property type="entry name" value="WD40"/>
    <property type="match status" value="6"/>
</dbReference>
<dbReference type="GO" id="GO:0006891">
    <property type="term" value="P:intra-Golgi vesicle-mediated transport"/>
    <property type="evidence" value="ECO:0007669"/>
    <property type="project" value="TreeGrafter"/>
</dbReference>
<dbReference type="PANTHER" id="PTHR19876:SF1">
    <property type="entry name" value="COATOMER SUBUNIT ALPHA"/>
    <property type="match status" value="1"/>
</dbReference>
<name>A0A0M0JIC5_9EUKA</name>
<keyword evidence="2 10" id="KW-0813">Transport</keyword>
<comment type="subunit">
    <text evidence="10">Oligomeric complex that consists of at least the alpha, beta, beta', gamma, delta, epsilon and zeta subunits.</text>
</comment>
<dbReference type="InterPro" id="IPR047312">
    <property type="entry name" value="Coatomer_alpha_WD-assoc_reg"/>
</dbReference>
<dbReference type="InterPro" id="IPR010714">
    <property type="entry name" value="Coatomer_asu_C"/>
</dbReference>
<organism evidence="16 17">
    <name type="scientific">Chrysochromulina tobinii</name>
    <dbReference type="NCBI Taxonomy" id="1460289"/>
    <lineage>
        <taxon>Eukaryota</taxon>
        <taxon>Haptista</taxon>
        <taxon>Haptophyta</taxon>
        <taxon>Prymnesiophyceae</taxon>
        <taxon>Prymnesiales</taxon>
        <taxon>Chrysochromulinaceae</taxon>
        <taxon>Chrysochromulina</taxon>
    </lineage>
</organism>
<protein>
    <recommendedName>
        <fullName evidence="10">Coatomer subunit alpha</fullName>
    </recommendedName>
</protein>
<dbReference type="PANTHER" id="PTHR19876">
    <property type="entry name" value="COATOMER"/>
    <property type="match status" value="1"/>
</dbReference>
<evidence type="ECO:0000256" key="12">
    <source>
        <dbReference type="SAM" id="MobiDB-lite"/>
    </source>
</evidence>
<evidence type="ECO:0000256" key="6">
    <source>
        <dbReference type="ARBA" id="ARBA00022892"/>
    </source>
</evidence>
<feature type="domain" description="COPA/B second beta-propeller" evidence="13">
    <location>
        <begin position="366"/>
        <end position="610"/>
    </location>
</feature>
<comment type="caution">
    <text evidence="16">The sequence shown here is derived from an EMBL/GenBank/DDBJ whole genome shotgun (WGS) entry which is preliminary data.</text>
</comment>
<feature type="domain" description="Coatomer alpha subunit C-terminal" evidence="14">
    <location>
        <begin position="866"/>
        <end position="1248"/>
    </location>
</feature>
<dbReference type="Gene3D" id="2.130.10.10">
    <property type="entry name" value="YVTN repeat-like/Quinoprotein amine dehydrogenase"/>
    <property type="match status" value="1"/>
</dbReference>
<dbReference type="GO" id="GO:0006886">
    <property type="term" value="P:intracellular protein transport"/>
    <property type="evidence" value="ECO:0007669"/>
    <property type="project" value="UniProtKB-UniRule"/>
</dbReference>
<dbReference type="InterPro" id="IPR056176">
    <property type="entry name" value="TPR_COPA_B"/>
</dbReference>
<reference evidence="17" key="1">
    <citation type="journal article" date="2015" name="PLoS Genet.">
        <title>Genome Sequence and Transcriptome Analyses of Chrysochromulina tobin: Metabolic Tools for Enhanced Algal Fitness in the Prominent Order Prymnesiales (Haptophyceae).</title>
        <authorList>
            <person name="Hovde B.T."/>
            <person name="Deodato C.R."/>
            <person name="Hunsperger H.M."/>
            <person name="Ryken S.A."/>
            <person name="Yost W."/>
            <person name="Jha R.K."/>
            <person name="Patterson J."/>
            <person name="Monnat R.J. Jr."/>
            <person name="Barlow S.B."/>
            <person name="Starkenburg S.R."/>
            <person name="Cattolico R.A."/>
        </authorList>
    </citation>
    <scope>NUCLEOTIDE SEQUENCE</scope>
    <source>
        <strain evidence="17">CCMP291</strain>
    </source>
</reference>
<keyword evidence="3 10" id="KW-0963">Cytoplasm</keyword>
<evidence type="ECO:0000256" key="11">
    <source>
        <dbReference type="PROSITE-ProRule" id="PRU00221"/>
    </source>
</evidence>
<dbReference type="CDD" id="cd22948">
    <property type="entry name" value="Coatomer_WDAD_alpha"/>
    <property type="match status" value="1"/>
</dbReference>
<dbReference type="Proteomes" id="UP000037460">
    <property type="component" value="Unassembled WGS sequence"/>
</dbReference>